<keyword evidence="9" id="KW-0812">Transmembrane</keyword>
<dbReference type="SUPFAM" id="SSF48264">
    <property type="entry name" value="Cytochrome P450"/>
    <property type="match status" value="1"/>
</dbReference>
<feature type="transmembrane region" description="Helical" evidence="9">
    <location>
        <begin position="41"/>
        <end position="59"/>
    </location>
</feature>
<evidence type="ECO:0000256" key="1">
    <source>
        <dbReference type="ARBA" id="ARBA00001971"/>
    </source>
</evidence>
<dbReference type="GO" id="GO:0005506">
    <property type="term" value="F:iron ion binding"/>
    <property type="evidence" value="ECO:0007669"/>
    <property type="project" value="InterPro"/>
</dbReference>
<dbReference type="GO" id="GO:0016705">
    <property type="term" value="F:oxidoreductase activity, acting on paired donors, with incorporation or reduction of molecular oxygen"/>
    <property type="evidence" value="ECO:0007669"/>
    <property type="project" value="InterPro"/>
</dbReference>
<keyword evidence="4 8" id="KW-0479">Metal-binding</keyword>
<gene>
    <name evidence="10" type="ORF">BJ322DRAFT_155678</name>
</gene>
<evidence type="ECO:0000256" key="6">
    <source>
        <dbReference type="ARBA" id="ARBA00023004"/>
    </source>
</evidence>
<dbReference type="EMBL" id="WIUZ02000010">
    <property type="protein sequence ID" value="KAF9783489.1"/>
    <property type="molecule type" value="Genomic_DNA"/>
</dbReference>
<comment type="cofactor">
    <cofactor evidence="1 8">
        <name>heme</name>
        <dbReference type="ChEBI" id="CHEBI:30413"/>
    </cofactor>
</comment>
<feature type="transmembrane region" description="Helical" evidence="9">
    <location>
        <begin position="71"/>
        <end position="91"/>
    </location>
</feature>
<protein>
    <submittedName>
        <fullName evidence="10">Cytochrome P450</fullName>
    </submittedName>
</protein>
<dbReference type="InterPro" id="IPR036396">
    <property type="entry name" value="Cyt_P450_sf"/>
</dbReference>
<sequence length="577" mass="64353">MRNLDPLSEVPVDPMVVIVSSALVTHLYFKRYEPQSPVHALSILLGIPSLLSLLSVDTGRNPASALPTRKVFRTFVVYFATLIGSIAAYRVSPFHPLAKHPGPFMAKLSKLWMVIVCWTGKPHECFARLHEKYGDIVRTGPNEVIVRDPAAIQPLMGTTGWGKGACESCRMPSGPPIDMSRLDWSSRTMNAPIPPLIGVRDGPTHAKRRRTWNRGFNPAAMREYEPMVHKRVLELTEVLAQRGRVDLSAMFGYYTFDVMADIGLGGGTSMISEGNPEDLLHIIAATMRTANVIAQIPWIARYLKALPGAGADLKLLQAFSMKRYLARKAEGCKKKDLYYHLADEAGIEKQPIPVPIILTDAALVVIAGSETTATVLSSLFFYLLRDPEKFERLRAEIDKFCPRGDEITVEHFDEMHYLEACINEAMRLSPPVPSGSQRAALHPDPSQGKMLGPYYIPEGTLASVNFLGIQRDPKNFSPFPNNFWPDRWLVAKSLIECPVPEGEFVHETSAFVPFSFGPGSCVGKPLAMLELRMTTAYLVRDLDFKFAPGYKETWEADWRDHLTMQRGELPVFTSPRA</sequence>
<dbReference type="OrthoDB" id="6692864at2759"/>
<evidence type="ECO:0000256" key="8">
    <source>
        <dbReference type="PIRSR" id="PIRSR602401-1"/>
    </source>
</evidence>
<comment type="caution">
    <text evidence="10">The sequence shown here is derived from an EMBL/GenBank/DDBJ whole genome shotgun (WGS) entry which is preliminary data.</text>
</comment>
<accession>A0A9P6HD14</accession>
<dbReference type="GO" id="GO:0004497">
    <property type="term" value="F:monooxygenase activity"/>
    <property type="evidence" value="ECO:0007669"/>
    <property type="project" value="UniProtKB-KW"/>
</dbReference>
<dbReference type="GO" id="GO:0020037">
    <property type="term" value="F:heme binding"/>
    <property type="evidence" value="ECO:0007669"/>
    <property type="project" value="InterPro"/>
</dbReference>
<dbReference type="CDD" id="cd11061">
    <property type="entry name" value="CYP67-like"/>
    <property type="match status" value="1"/>
</dbReference>
<evidence type="ECO:0000256" key="3">
    <source>
        <dbReference type="ARBA" id="ARBA00010617"/>
    </source>
</evidence>
<organism evidence="10 11">
    <name type="scientific">Thelephora terrestris</name>
    <dbReference type="NCBI Taxonomy" id="56493"/>
    <lineage>
        <taxon>Eukaryota</taxon>
        <taxon>Fungi</taxon>
        <taxon>Dikarya</taxon>
        <taxon>Basidiomycota</taxon>
        <taxon>Agaricomycotina</taxon>
        <taxon>Agaricomycetes</taxon>
        <taxon>Thelephorales</taxon>
        <taxon>Thelephoraceae</taxon>
        <taxon>Thelephora</taxon>
    </lineage>
</organism>
<dbReference type="InterPro" id="IPR001128">
    <property type="entry name" value="Cyt_P450"/>
</dbReference>
<keyword evidence="8" id="KW-0349">Heme</keyword>
<dbReference type="AlphaFoldDB" id="A0A9P6HD14"/>
<evidence type="ECO:0000313" key="10">
    <source>
        <dbReference type="EMBL" id="KAF9783489.1"/>
    </source>
</evidence>
<keyword evidence="5" id="KW-0560">Oxidoreductase</keyword>
<dbReference type="InterPro" id="IPR002401">
    <property type="entry name" value="Cyt_P450_E_grp-I"/>
</dbReference>
<dbReference type="InterPro" id="IPR050121">
    <property type="entry name" value="Cytochrome_P450_monoxygenase"/>
</dbReference>
<feature type="binding site" description="axial binding residue" evidence="8">
    <location>
        <position position="521"/>
    </location>
    <ligand>
        <name>heme</name>
        <dbReference type="ChEBI" id="CHEBI:30413"/>
    </ligand>
    <ligandPart>
        <name>Fe</name>
        <dbReference type="ChEBI" id="CHEBI:18248"/>
    </ligandPart>
</feature>
<dbReference type="PANTHER" id="PTHR24305:SF187">
    <property type="entry name" value="P450, PUTATIVE (EUROFUNG)-RELATED"/>
    <property type="match status" value="1"/>
</dbReference>
<keyword evidence="9" id="KW-0472">Membrane</keyword>
<evidence type="ECO:0000256" key="4">
    <source>
        <dbReference type="ARBA" id="ARBA00022723"/>
    </source>
</evidence>
<dbReference type="Pfam" id="PF00067">
    <property type="entry name" value="p450"/>
    <property type="match status" value="1"/>
</dbReference>
<proteinExistence type="inferred from homology"/>
<evidence type="ECO:0000256" key="5">
    <source>
        <dbReference type="ARBA" id="ARBA00023002"/>
    </source>
</evidence>
<evidence type="ECO:0000256" key="7">
    <source>
        <dbReference type="ARBA" id="ARBA00023033"/>
    </source>
</evidence>
<keyword evidence="7" id="KW-0503">Monooxygenase</keyword>
<dbReference type="Gene3D" id="1.10.630.10">
    <property type="entry name" value="Cytochrome P450"/>
    <property type="match status" value="1"/>
</dbReference>
<reference evidence="10" key="1">
    <citation type="journal article" date="2020" name="Nat. Commun.">
        <title>Large-scale genome sequencing of mycorrhizal fungi provides insights into the early evolution of symbiotic traits.</title>
        <authorList>
            <person name="Miyauchi S."/>
            <person name="Kiss E."/>
            <person name="Kuo A."/>
            <person name="Drula E."/>
            <person name="Kohler A."/>
            <person name="Sanchez-Garcia M."/>
            <person name="Morin E."/>
            <person name="Andreopoulos B."/>
            <person name="Barry K.W."/>
            <person name="Bonito G."/>
            <person name="Buee M."/>
            <person name="Carver A."/>
            <person name="Chen C."/>
            <person name="Cichocki N."/>
            <person name="Clum A."/>
            <person name="Culley D."/>
            <person name="Crous P.W."/>
            <person name="Fauchery L."/>
            <person name="Girlanda M."/>
            <person name="Hayes R.D."/>
            <person name="Keri Z."/>
            <person name="LaButti K."/>
            <person name="Lipzen A."/>
            <person name="Lombard V."/>
            <person name="Magnuson J."/>
            <person name="Maillard F."/>
            <person name="Murat C."/>
            <person name="Nolan M."/>
            <person name="Ohm R.A."/>
            <person name="Pangilinan J."/>
            <person name="Pereira M.F."/>
            <person name="Perotto S."/>
            <person name="Peter M."/>
            <person name="Pfister S."/>
            <person name="Riley R."/>
            <person name="Sitrit Y."/>
            <person name="Stielow J.B."/>
            <person name="Szollosi G."/>
            <person name="Zifcakova L."/>
            <person name="Stursova M."/>
            <person name="Spatafora J.W."/>
            <person name="Tedersoo L."/>
            <person name="Vaario L.M."/>
            <person name="Yamada A."/>
            <person name="Yan M."/>
            <person name="Wang P."/>
            <person name="Xu J."/>
            <person name="Bruns T."/>
            <person name="Baldrian P."/>
            <person name="Vilgalys R."/>
            <person name="Dunand C."/>
            <person name="Henrissat B."/>
            <person name="Grigoriev I.V."/>
            <person name="Hibbett D."/>
            <person name="Nagy L.G."/>
            <person name="Martin F.M."/>
        </authorList>
    </citation>
    <scope>NUCLEOTIDE SEQUENCE</scope>
    <source>
        <strain evidence="10">UH-Tt-Lm1</strain>
    </source>
</reference>
<dbReference type="PANTHER" id="PTHR24305">
    <property type="entry name" value="CYTOCHROME P450"/>
    <property type="match status" value="1"/>
</dbReference>
<reference evidence="10" key="2">
    <citation type="submission" date="2020-11" db="EMBL/GenBank/DDBJ databases">
        <authorList>
            <consortium name="DOE Joint Genome Institute"/>
            <person name="Kuo A."/>
            <person name="Miyauchi S."/>
            <person name="Kiss E."/>
            <person name="Drula E."/>
            <person name="Kohler A."/>
            <person name="Sanchez-Garcia M."/>
            <person name="Andreopoulos B."/>
            <person name="Barry K.W."/>
            <person name="Bonito G."/>
            <person name="Buee M."/>
            <person name="Carver A."/>
            <person name="Chen C."/>
            <person name="Cichocki N."/>
            <person name="Clum A."/>
            <person name="Culley D."/>
            <person name="Crous P.W."/>
            <person name="Fauchery L."/>
            <person name="Girlanda M."/>
            <person name="Hayes R."/>
            <person name="Keri Z."/>
            <person name="Labutti K."/>
            <person name="Lipzen A."/>
            <person name="Lombard V."/>
            <person name="Magnuson J."/>
            <person name="Maillard F."/>
            <person name="Morin E."/>
            <person name="Murat C."/>
            <person name="Nolan M."/>
            <person name="Ohm R."/>
            <person name="Pangilinan J."/>
            <person name="Pereira M."/>
            <person name="Perotto S."/>
            <person name="Peter M."/>
            <person name="Riley R."/>
            <person name="Sitrit Y."/>
            <person name="Stielow B."/>
            <person name="Szollosi G."/>
            <person name="Zifcakova L."/>
            <person name="Stursova M."/>
            <person name="Spatafora J.W."/>
            <person name="Tedersoo L."/>
            <person name="Vaario L.-M."/>
            <person name="Yamada A."/>
            <person name="Yan M."/>
            <person name="Wang P."/>
            <person name="Xu J."/>
            <person name="Bruns T."/>
            <person name="Baldrian P."/>
            <person name="Vilgalys R."/>
            <person name="Henrissat B."/>
            <person name="Grigoriev I.V."/>
            <person name="Hibbett D."/>
            <person name="Nagy L.G."/>
            <person name="Martin F.M."/>
        </authorList>
    </citation>
    <scope>NUCLEOTIDE SEQUENCE</scope>
    <source>
        <strain evidence="10">UH-Tt-Lm1</strain>
    </source>
</reference>
<evidence type="ECO:0000313" key="11">
    <source>
        <dbReference type="Proteomes" id="UP000736335"/>
    </source>
</evidence>
<comment type="pathway">
    <text evidence="2">Secondary metabolite biosynthesis.</text>
</comment>
<evidence type="ECO:0000256" key="9">
    <source>
        <dbReference type="SAM" id="Phobius"/>
    </source>
</evidence>
<dbReference type="PRINTS" id="PR00463">
    <property type="entry name" value="EP450I"/>
</dbReference>
<comment type="similarity">
    <text evidence="3">Belongs to the cytochrome P450 family.</text>
</comment>
<name>A0A9P6HD14_9AGAM</name>
<feature type="transmembrane region" description="Helical" evidence="9">
    <location>
        <begin position="12"/>
        <end position="29"/>
    </location>
</feature>
<evidence type="ECO:0000256" key="2">
    <source>
        <dbReference type="ARBA" id="ARBA00005179"/>
    </source>
</evidence>
<dbReference type="Proteomes" id="UP000736335">
    <property type="component" value="Unassembled WGS sequence"/>
</dbReference>
<keyword evidence="6 8" id="KW-0408">Iron</keyword>
<dbReference type="PRINTS" id="PR00385">
    <property type="entry name" value="P450"/>
</dbReference>
<keyword evidence="9" id="KW-1133">Transmembrane helix</keyword>
<keyword evidence="11" id="KW-1185">Reference proteome</keyword>